<dbReference type="InterPro" id="IPR051059">
    <property type="entry name" value="VerF-like"/>
</dbReference>
<feature type="compositionally biased region" description="Basic residues" evidence="8">
    <location>
        <begin position="146"/>
        <end position="156"/>
    </location>
</feature>
<evidence type="ECO:0000256" key="4">
    <source>
        <dbReference type="ARBA" id="ARBA00022771"/>
    </source>
</evidence>
<feature type="compositionally biased region" description="Polar residues" evidence="8">
    <location>
        <begin position="241"/>
        <end position="252"/>
    </location>
</feature>
<comment type="caution">
    <text evidence="10">The sequence shown here is derived from an EMBL/GenBank/DDBJ whole genome shotgun (WGS) entry which is preliminary data.</text>
</comment>
<comment type="subcellular location">
    <subcellularLocation>
        <location evidence="1">Nucleus</location>
    </subcellularLocation>
</comment>
<dbReference type="GO" id="GO:0000978">
    <property type="term" value="F:RNA polymerase II cis-regulatory region sequence-specific DNA binding"/>
    <property type="evidence" value="ECO:0007669"/>
    <property type="project" value="InterPro"/>
</dbReference>
<dbReference type="GO" id="GO:0008270">
    <property type="term" value="F:zinc ion binding"/>
    <property type="evidence" value="ECO:0007669"/>
    <property type="project" value="UniProtKB-KW"/>
</dbReference>
<keyword evidence="11" id="KW-1185">Reference proteome</keyword>
<dbReference type="OrthoDB" id="427030at2759"/>
<evidence type="ECO:0000256" key="8">
    <source>
        <dbReference type="SAM" id="MobiDB-lite"/>
    </source>
</evidence>
<dbReference type="AlphaFoldDB" id="A0A8H3ISP3"/>
<evidence type="ECO:0000256" key="5">
    <source>
        <dbReference type="ARBA" id="ARBA00022833"/>
    </source>
</evidence>
<dbReference type="PANTHER" id="PTHR40626">
    <property type="entry name" value="MIP31509P"/>
    <property type="match status" value="1"/>
</dbReference>
<dbReference type="PROSITE" id="PS50157">
    <property type="entry name" value="ZINC_FINGER_C2H2_2"/>
    <property type="match status" value="2"/>
</dbReference>
<keyword evidence="2" id="KW-0479">Metal-binding</keyword>
<dbReference type="InterPro" id="IPR013087">
    <property type="entry name" value="Znf_C2H2_type"/>
</dbReference>
<evidence type="ECO:0000259" key="9">
    <source>
        <dbReference type="PROSITE" id="PS50157"/>
    </source>
</evidence>
<feature type="domain" description="C2H2-type" evidence="9">
    <location>
        <begin position="125"/>
        <end position="154"/>
    </location>
</feature>
<feature type="compositionally biased region" description="Basic and acidic residues" evidence="8">
    <location>
        <begin position="44"/>
        <end position="60"/>
    </location>
</feature>
<accession>A0A8H3ISP3</accession>
<evidence type="ECO:0000256" key="2">
    <source>
        <dbReference type="ARBA" id="ARBA00022723"/>
    </source>
</evidence>
<dbReference type="GO" id="GO:0005634">
    <property type="term" value="C:nucleus"/>
    <property type="evidence" value="ECO:0007669"/>
    <property type="project" value="UniProtKB-SubCell"/>
</dbReference>
<feature type="compositionally biased region" description="Basic and acidic residues" evidence="8">
    <location>
        <begin position="157"/>
        <end position="168"/>
    </location>
</feature>
<feature type="region of interest" description="Disordered" evidence="8">
    <location>
        <begin position="146"/>
        <end position="189"/>
    </location>
</feature>
<feature type="domain" description="C2H2-type" evidence="9">
    <location>
        <begin position="95"/>
        <end position="124"/>
    </location>
</feature>
<keyword evidence="3" id="KW-0677">Repeat</keyword>
<sequence>MTKIHPQQINLASKNTEPLGPIKTEVPCKSPPSSVSDNSQQDGEDFRGRRQDRDRSMTAKEEEESGDEKESGTGASGNGKPRKRKRSRKGLDKNFPCPHQGCGKSYSRAEHLYRHQLNHTPKKIYTCDFPGCSRHFVRQDLCTRHRERHTARGSHLQRKEPYGHDVDGRPILSPTAGYRESNDSFRSPVGVNGSSLAGVSNPLTPSYSSPIGGLPSLPGRISESQQPRPHSATAGGGHLTSPASYRSPTGSEYGSMAPLHRSNSDDQYYNTNNNNSTLYRNFDPPTARSVPNAGFDLVQRQNSSDADHRRQQTMTDVRGNRSTPHSMPAQAAWSNSSTSSYNLPNSNNYASNYHVQTSTNGSFSQSQTFAPAFSLPPPLVSPVNPTASQAKLSVTSSTSTPFDTSGNANTPGSSTVDTTMTDQSSFQYPVPAYNSDSHSRSPYAMADEFTAWLFGDPTLSNASSNDFRQGPMSFSQIPYSDYQNPMSYADYPTDVGPLSVESMQPLPPQNPMAVNSMLDSSQKADSLPMEKWTELLDLISQRFNETDHAPVRKQKEDLLEGDREQTSHVLSQSMMEIYIGCYWNHFHPQLPILHKPTFSAEKTPNLLLIAVIAIGASCLDKTHGPQTTQHGADLSNFLAWHLRGEIFKEKDFTPPAKLWVFQALLLLEVYEKMYSTRTLHERAHVFHGTTLTLIRRGNALIGPSPCDSPPPAKEENFVLSANGVKQEPVSHTADEWWNQWISQEATRRMVFAAFIIDNLHATMFGHTVTMVAHEMKLQLPCDESLWSATSSSDVSRIEAGLLSRGIKPITFFEGLKWTLIGQSVRTNPFGRTALMAGLLNVSWHMNQRDVQLRALAVSSSLGGRARWRGTLTRAFDFWKDDFERNGKDSGAISTAYNMSNHVDEENVFESKTVLHHLAHMAMHVDVVSCQVYANAKRLLGRTTLQEDYASVQKRIREHWAPKASARDATFYSLKFLQKVLIPDSGYATQSIHDGGNAVSYSARDDYLLNRPWVLYFAALIVWSYGYALDGPVSTLPDLTTTEQQVYDMRKYLTTVGSVQAPDDLTTLKDRNACMGMLYILRNMFDKCRWELLHEAAILITNCIGMLKGEP</sequence>
<evidence type="ECO:0000256" key="6">
    <source>
        <dbReference type="ARBA" id="ARBA00023242"/>
    </source>
</evidence>
<evidence type="ECO:0000313" key="11">
    <source>
        <dbReference type="Proteomes" id="UP000664521"/>
    </source>
</evidence>
<feature type="region of interest" description="Disordered" evidence="8">
    <location>
        <begin position="207"/>
        <end position="340"/>
    </location>
</feature>
<dbReference type="Pfam" id="PF04082">
    <property type="entry name" value="Fungal_trans"/>
    <property type="match status" value="1"/>
</dbReference>
<organism evidence="10 11">
    <name type="scientific">Heterodermia speciosa</name>
    <dbReference type="NCBI Taxonomy" id="116794"/>
    <lineage>
        <taxon>Eukaryota</taxon>
        <taxon>Fungi</taxon>
        <taxon>Dikarya</taxon>
        <taxon>Ascomycota</taxon>
        <taxon>Pezizomycotina</taxon>
        <taxon>Lecanoromycetes</taxon>
        <taxon>OSLEUM clade</taxon>
        <taxon>Lecanoromycetidae</taxon>
        <taxon>Caliciales</taxon>
        <taxon>Physciaceae</taxon>
        <taxon>Heterodermia</taxon>
    </lineage>
</organism>
<proteinExistence type="predicted"/>
<dbReference type="PROSITE" id="PS00028">
    <property type="entry name" value="ZINC_FINGER_C2H2_1"/>
    <property type="match status" value="2"/>
</dbReference>
<keyword evidence="6" id="KW-0539">Nucleus</keyword>
<feature type="compositionally biased region" description="Polar residues" evidence="8">
    <location>
        <begin position="31"/>
        <end position="41"/>
    </location>
</feature>
<dbReference type="SMART" id="SM00355">
    <property type="entry name" value="ZnF_C2H2"/>
    <property type="match status" value="2"/>
</dbReference>
<keyword evidence="5" id="KW-0862">Zinc</keyword>
<gene>
    <name evidence="10" type="ORF">HETSPECPRED_007590</name>
</gene>
<dbReference type="GO" id="GO:0006351">
    <property type="term" value="P:DNA-templated transcription"/>
    <property type="evidence" value="ECO:0007669"/>
    <property type="project" value="InterPro"/>
</dbReference>
<dbReference type="CDD" id="cd12148">
    <property type="entry name" value="fungal_TF_MHR"/>
    <property type="match status" value="1"/>
</dbReference>
<dbReference type="InterPro" id="IPR007219">
    <property type="entry name" value="XnlR_reg_dom"/>
</dbReference>
<evidence type="ECO:0000313" key="10">
    <source>
        <dbReference type="EMBL" id="CAF9930278.1"/>
    </source>
</evidence>
<feature type="compositionally biased region" description="Low complexity" evidence="8">
    <location>
        <begin position="265"/>
        <end position="277"/>
    </location>
</feature>
<evidence type="ECO:0000256" key="7">
    <source>
        <dbReference type="PROSITE-ProRule" id="PRU00042"/>
    </source>
</evidence>
<protein>
    <recommendedName>
        <fullName evidence="9">C2H2-type domain-containing protein</fullName>
    </recommendedName>
</protein>
<dbReference type="PANTHER" id="PTHR40626:SF11">
    <property type="entry name" value="ZINC FINGER PROTEIN YPR022C"/>
    <property type="match status" value="1"/>
</dbReference>
<feature type="region of interest" description="Disordered" evidence="8">
    <location>
        <begin position="394"/>
        <end position="421"/>
    </location>
</feature>
<dbReference type="Gene3D" id="3.30.160.60">
    <property type="entry name" value="Classic Zinc Finger"/>
    <property type="match status" value="1"/>
</dbReference>
<dbReference type="GO" id="GO:0000981">
    <property type="term" value="F:DNA-binding transcription factor activity, RNA polymerase II-specific"/>
    <property type="evidence" value="ECO:0007669"/>
    <property type="project" value="InterPro"/>
</dbReference>
<reference evidence="10" key="1">
    <citation type="submission" date="2021-03" db="EMBL/GenBank/DDBJ databases">
        <authorList>
            <person name="Tagirdzhanova G."/>
        </authorList>
    </citation>
    <scope>NUCLEOTIDE SEQUENCE</scope>
</reference>
<dbReference type="SUPFAM" id="SSF57667">
    <property type="entry name" value="beta-beta-alpha zinc fingers"/>
    <property type="match status" value="1"/>
</dbReference>
<evidence type="ECO:0000256" key="1">
    <source>
        <dbReference type="ARBA" id="ARBA00004123"/>
    </source>
</evidence>
<dbReference type="EMBL" id="CAJPDS010000055">
    <property type="protein sequence ID" value="CAF9930278.1"/>
    <property type="molecule type" value="Genomic_DNA"/>
</dbReference>
<feature type="compositionally biased region" description="Polar residues" evidence="8">
    <location>
        <begin position="1"/>
        <end position="16"/>
    </location>
</feature>
<dbReference type="GO" id="GO:0000785">
    <property type="term" value="C:chromatin"/>
    <property type="evidence" value="ECO:0007669"/>
    <property type="project" value="TreeGrafter"/>
</dbReference>
<evidence type="ECO:0000256" key="3">
    <source>
        <dbReference type="ARBA" id="ARBA00022737"/>
    </source>
</evidence>
<feature type="compositionally biased region" description="Polar residues" evidence="8">
    <location>
        <begin position="312"/>
        <end position="325"/>
    </location>
</feature>
<feature type="region of interest" description="Disordered" evidence="8">
    <location>
        <begin position="1"/>
        <end position="101"/>
    </location>
</feature>
<keyword evidence="4 7" id="KW-0863">Zinc-finger</keyword>
<name>A0A8H3ISP3_9LECA</name>
<dbReference type="InterPro" id="IPR036236">
    <property type="entry name" value="Znf_C2H2_sf"/>
</dbReference>
<dbReference type="Proteomes" id="UP000664521">
    <property type="component" value="Unassembled WGS sequence"/>
</dbReference>